<dbReference type="InterPro" id="IPR018170">
    <property type="entry name" value="Aldo/ket_reductase_CS"/>
</dbReference>
<proteinExistence type="inferred from homology"/>
<dbReference type="Proteomes" id="UP001174909">
    <property type="component" value="Unassembled WGS sequence"/>
</dbReference>
<feature type="domain" description="NADP-dependent oxidoreductase" evidence="3">
    <location>
        <begin position="1"/>
        <end position="178"/>
    </location>
</feature>
<organism evidence="4 5">
    <name type="scientific">Geodia barretti</name>
    <name type="common">Barrett's horny sponge</name>
    <dbReference type="NCBI Taxonomy" id="519541"/>
    <lineage>
        <taxon>Eukaryota</taxon>
        <taxon>Metazoa</taxon>
        <taxon>Porifera</taxon>
        <taxon>Demospongiae</taxon>
        <taxon>Heteroscleromorpha</taxon>
        <taxon>Tetractinellida</taxon>
        <taxon>Astrophorina</taxon>
        <taxon>Geodiidae</taxon>
        <taxon>Geodia</taxon>
    </lineage>
</organism>
<dbReference type="Gene3D" id="3.20.20.100">
    <property type="entry name" value="NADP-dependent oxidoreductase domain"/>
    <property type="match status" value="1"/>
</dbReference>
<sequence length="197" mass="22227">MEALEEIVQQGKARFVGLSNFTADEIQTCMETRRVDVIQYACNLFDRRMAKWIFPYAQENGIGVMTYGSLAYGMLAGAFTEETTFEEDDWRRRGGSNMSLKLFQPGIFQRNVQAVNQLKEIAEGLGKNLPQLALNWVISNPAVSVSLVGARRSSEVEDNMGAVGWKLTDDVKAEIDRVFAEYEIDTAPNKWTEQINQ</sequence>
<dbReference type="PROSITE" id="PS00062">
    <property type="entry name" value="ALDOKETO_REDUCTASE_2"/>
    <property type="match status" value="1"/>
</dbReference>
<accession>A0AA35SI18</accession>
<evidence type="ECO:0000256" key="2">
    <source>
        <dbReference type="ARBA" id="ARBA00038157"/>
    </source>
</evidence>
<reference evidence="4" key="1">
    <citation type="submission" date="2023-03" db="EMBL/GenBank/DDBJ databases">
        <authorList>
            <person name="Steffen K."/>
            <person name="Cardenas P."/>
        </authorList>
    </citation>
    <scope>NUCLEOTIDE SEQUENCE</scope>
</reference>
<dbReference type="PANTHER" id="PTHR43364">
    <property type="entry name" value="NADH-SPECIFIC METHYLGLYOXAL REDUCTASE-RELATED"/>
    <property type="match status" value="1"/>
</dbReference>
<name>A0AA35SI18_GEOBA</name>
<dbReference type="InterPro" id="IPR050523">
    <property type="entry name" value="AKR_Detox_Biosynth"/>
</dbReference>
<dbReference type="PANTHER" id="PTHR43364:SF4">
    <property type="entry name" value="NAD(P)-LINKED OXIDOREDUCTASE SUPERFAMILY PROTEIN"/>
    <property type="match status" value="1"/>
</dbReference>
<dbReference type="AlphaFoldDB" id="A0AA35SI18"/>
<evidence type="ECO:0000259" key="3">
    <source>
        <dbReference type="Pfam" id="PF00248"/>
    </source>
</evidence>
<dbReference type="EMBL" id="CASHTH010002370">
    <property type="protein sequence ID" value="CAI8028986.1"/>
    <property type="molecule type" value="Genomic_DNA"/>
</dbReference>
<protein>
    <submittedName>
        <fullName evidence="4">Aldo-keto reductase YhdN</fullName>
    </submittedName>
</protein>
<evidence type="ECO:0000313" key="4">
    <source>
        <dbReference type="EMBL" id="CAI8028986.1"/>
    </source>
</evidence>
<dbReference type="GO" id="GO:0016491">
    <property type="term" value="F:oxidoreductase activity"/>
    <property type="evidence" value="ECO:0007669"/>
    <property type="project" value="UniProtKB-KW"/>
</dbReference>
<dbReference type="SUPFAM" id="SSF51430">
    <property type="entry name" value="NAD(P)-linked oxidoreductase"/>
    <property type="match status" value="1"/>
</dbReference>
<dbReference type="InterPro" id="IPR023210">
    <property type="entry name" value="NADP_OxRdtase_dom"/>
</dbReference>
<comment type="similarity">
    <text evidence="2">Belongs to the aldo/keto reductase family. Aldo/keto reductase 2 subfamily.</text>
</comment>
<comment type="caution">
    <text evidence="4">The sequence shown here is derived from an EMBL/GenBank/DDBJ whole genome shotgun (WGS) entry which is preliminary data.</text>
</comment>
<evidence type="ECO:0000313" key="5">
    <source>
        <dbReference type="Proteomes" id="UP001174909"/>
    </source>
</evidence>
<dbReference type="GO" id="GO:0005829">
    <property type="term" value="C:cytosol"/>
    <property type="evidence" value="ECO:0007669"/>
    <property type="project" value="TreeGrafter"/>
</dbReference>
<keyword evidence="5" id="KW-1185">Reference proteome</keyword>
<dbReference type="InterPro" id="IPR036812">
    <property type="entry name" value="NAD(P)_OxRdtase_dom_sf"/>
</dbReference>
<gene>
    <name evidence="4" type="ORF">GBAR_LOCUS16488</name>
</gene>
<dbReference type="Pfam" id="PF00248">
    <property type="entry name" value="Aldo_ket_red"/>
    <property type="match status" value="1"/>
</dbReference>
<evidence type="ECO:0000256" key="1">
    <source>
        <dbReference type="ARBA" id="ARBA00023002"/>
    </source>
</evidence>
<keyword evidence="1" id="KW-0560">Oxidoreductase</keyword>